<evidence type="ECO:0000313" key="2">
    <source>
        <dbReference type="Proteomes" id="UP001164653"/>
    </source>
</evidence>
<dbReference type="EMBL" id="CP112998">
    <property type="protein sequence ID" value="WAC12525.1"/>
    <property type="molecule type" value="Genomic_DNA"/>
</dbReference>
<organism evidence="1 2">
    <name type="scientific">Dyadobacter pollutisoli</name>
    <dbReference type="NCBI Taxonomy" id="2910158"/>
    <lineage>
        <taxon>Bacteria</taxon>
        <taxon>Pseudomonadati</taxon>
        <taxon>Bacteroidota</taxon>
        <taxon>Cytophagia</taxon>
        <taxon>Cytophagales</taxon>
        <taxon>Spirosomataceae</taxon>
        <taxon>Dyadobacter</taxon>
    </lineage>
</organism>
<proteinExistence type="predicted"/>
<evidence type="ECO:0008006" key="3">
    <source>
        <dbReference type="Google" id="ProtNLM"/>
    </source>
</evidence>
<name>A0A9E8SKI7_9BACT</name>
<accession>A0A9E8SKI7</accession>
<evidence type="ECO:0000313" key="1">
    <source>
        <dbReference type="EMBL" id="WAC12525.1"/>
    </source>
</evidence>
<keyword evidence="2" id="KW-1185">Reference proteome</keyword>
<dbReference type="Proteomes" id="UP001164653">
    <property type="component" value="Chromosome"/>
</dbReference>
<reference evidence="1" key="1">
    <citation type="submission" date="2022-11" db="EMBL/GenBank/DDBJ databases">
        <title>Dyadobacter pollutisoli sp. nov., isolated from plastic dumped soil.</title>
        <authorList>
            <person name="Kim J.M."/>
            <person name="Kim K.R."/>
            <person name="Lee J.K."/>
            <person name="Hao L."/>
            <person name="Jeon C.O."/>
        </authorList>
    </citation>
    <scope>NUCLEOTIDE SEQUENCE</scope>
    <source>
        <strain evidence="1">U1</strain>
    </source>
</reference>
<dbReference type="AlphaFoldDB" id="A0A9E8SKI7"/>
<dbReference type="RefSeq" id="WP_244823225.1">
    <property type="nucleotide sequence ID" value="NZ_CP112998.1"/>
</dbReference>
<protein>
    <recommendedName>
        <fullName evidence="3">DUF4258 domain-containing protein</fullName>
    </recommendedName>
</protein>
<dbReference type="KEGG" id="dpf:ON006_00895"/>
<sequence length="92" mass="11420">MDRSLRLHWIRFHLEEHAAGDVEIFSVEERDQKKRQDIVRTYIYDRDQQYIIVLDPQRSQRDYYLVTAYHLNKDYGEKKIKKLFKNRLPELH</sequence>
<gene>
    <name evidence="1" type="ORF">ON006_00895</name>
</gene>